<dbReference type="OrthoDB" id="10679797at2759"/>
<name>A0A3P6QUS6_CYLGO</name>
<organism evidence="1 2">
    <name type="scientific">Cylicostephanus goldi</name>
    <name type="common">Nematode worm</name>
    <dbReference type="NCBI Taxonomy" id="71465"/>
    <lineage>
        <taxon>Eukaryota</taxon>
        <taxon>Metazoa</taxon>
        <taxon>Ecdysozoa</taxon>
        <taxon>Nematoda</taxon>
        <taxon>Chromadorea</taxon>
        <taxon>Rhabditida</taxon>
        <taxon>Rhabditina</taxon>
        <taxon>Rhabditomorpha</taxon>
        <taxon>Strongyloidea</taxon>
        <taxon>Strongylidae</taxon>
        <taxon>Cylicostephanus</taxon>
    </lineage>
</organism>
<protein>
    <submittedName>
        <fullName evidence="1">Uncharacterized protein</fullName>
    </submittedName>
</protein>
<dbReference type="Proteomes" id="UP000271889">
    <property type="component" value="Unassembled WGS sequence"/>
</dbReference>
<sequence length="83" mass="9399">HEVVLADSKGKGRLEKSDPKLLDKLYLVQGSKLLELFHISRCGCEENKEEEAARLVESGSVPVIIYTTEGSETKLKQWQGRWI</sequence>
<reference evidence="1 2" key="1">
    <citation type="submission" date="2018-11" db="EMBL/GenBank/DDBJ databases">
        <authorList>
            <consortium name="Pathogen Informatics"/>
        </authorList>
    </citation>
    <scope>NUCLEOTIDE SEQUENCE [LARGE SCALE GENOMIC DNA]</scope>
</reference>
<keyword evidence="2" id="KW-1185">Reference proteome</keyword>
<gene>
    <name evidence="1" type="ORF">CGOC_LOCUS1017</name>
</gene>
<evidence type="ECO:0000313" key="1">
    <source>
        <dbReference type="EMBL" id="VDK47400.1"/>
    </source>
</evidence>
<evidence type="ECO:0000313" key="2">
    <source>
        <dbReference type="Proteomes" id="UP000271889"/>
    </source>
</evidence>
<dbReference type="EMBL" id="UYRV01001705">
    <property type="protein sequence ID" value="VDK47400.1"/>
    <property type="molecule type" value="Genomic_DNA"/>
</dbReference>
<feature type="non-terminal residue" evidence="1">
    <location>
        <position position="1"/>
    </location>
</feature>
<dbReference type="AlphaFoldDB" id="A0A3P6QUS6"/>
<accession>A0A3P6QUS6</accession>
<proteinExistence type="predicted"/>